<evidence type="ECO:0000313" key="3">
    <source>
        <dbReference type="Proteomes" id="UP001161247"/>
    </source>
</evidence>
<keyword evidence="3" id="KW-1185">Reference proteome</keyword>
<keyword evidence="1" id="KW-1133">Transmembrane helix</keyword>
<gene>
    <name evidence="2" type="ORF">OLC1_LOCUS9418</name>
</gene>
<dbReference type="Proteomes" id="UP001161247">
    <property type="component" value="Chromosome 3"/>
</dbReference>
<sequence length="131" mass="14789">MWIRLRKLLARCVIGMSSLSVWVAAKLSICNWALLKPNCQSIFRPCKSPQYSASKIGHSPTCAVKPSIQEPSWFRITPPAVEFLVLIHSFQQAVPNQIGQSISYCNKEADKLEISFQNRVVFTFPMIHSVP</sequence>
<dbReference type="AlphaFoldDB" id="A0AAV1CUT9"/>
<proteinExistence type="predicted"/>
<evidence type="ECO:0000256" key="1">
    <source>
        <dbReference type="SAM" id="Phobius"/>
    </source>
</evidence>
<accession>A0AAV1CUT9</accession>
<keyword evidence="1" id="KW-0812">Transmembrane</keyword>
<dbReference type="EMBL" id="OX459120">
    <property type="protein sequence ID" value="CAI9099385.1"/>
    <property type="molecule type" value="Genomic_DNA"/>
</dbReference>
<organism evidence="2 3">
    <name type="scientific">Oldenlandia corymbosa var. corymbosa</name>
    <dbReference type="NCBI Taxonomy" id="529605"/>
    <lineage>
        <taxon>Eukaryota</taxon>
        <taxon>Viridiplantae</taxon>
        <taxon>Streptophyta</taxon>
        <taxon>Embryophyta</taxon>
        <taxon>Tracheophyta</taxon>
        <taxon>Spermatophyta</taxon>
        <taxon>Magnoliopsida</taxon>
        <taxon>eudicotyledons</taxon>
        <taxon>Gunneridae</taxon>
        <taxon>Pentapetalae</taxon>
        <taxon>asterids</taxon>
        <taxon>lamiids</taxon>
        <taxon>Gentianales</taxon>
        <taxon>Rubiaceae</taxon>
        <taxon>Rubioideae</taxon>
        <taxon>Spermacoceae</taxon>
        <taxon>Hedyotis-Oldenlandia complex</taxon>
        <taxon>Oldenlandia</taxon>
    </lineage>
</organism>
<keyword evidence="1" id="KW-0472">Membrane</keyword>
<feature type="transmembrane region" description="Helical" evidence="1">
    <location>
        <begin position="12"/>
        <end position="35"/>
    </location>
</feature>
<reference evidence="2" key="1">
    <citation type="submission" date="2023-03" db="EMBL/GenBank/DDBJ databases">
        <authorList>
            <person name="Julca I."/>
        </authorList>
    </citation>
    <scope>NUCLEOTIDE SEQUENCE</scope>
</reference>
<name>A0AAV1CUT9_OLDCO</name>
<protein>
    <submittedName>
        <fullName evidence="2">OLC1v1036199C1</fullName>
    </submittedName>
</protein>
<evidence type="ECO:0000313" key="2">
    <source>
        <dbReference type="EMBL" id="CAI9099385.1"/>
    </source>
</evidence>